<accession>A0A6C0ET55</accession>
<reference evidence="2" key="1">
    <citation type="journal article" date="2020" name="Nature">
        <title>Giant virus diversity and host interactions through global metagenomics.</title>
        <authorList>
            <person name="Schulz F."/>
            <person name="Roux S."/>
            <person name="Paez-Espino D."/>
            <person name="Jungbluth S."/>
            <person name="Walsh D.A."/>
            <person name="Denef V.J."/>
            <person name="McMahon K.D."/>
            <person name="Konstantinidis K.T."/>
            <person name="Eloe-Fadrosh E.A."/>
            <person name="Kyrpides N.C."/>
            <person name="Woyke T."/>
        </authorList>
    </citation>
    <scope>NUCLEOTIDE SEQUENCE</scope>
    <source>
        <strain evidence="2">GVMAG-M-3300009159-65</strain>
    </source>
</reference>
<sequence length="102" mass="12028">MRYTERTYSTITAAYDKAGNVYSSFSFMPWFIIIVCLYVMFVYCVKIEVNSSPNWNIDKCSSKYVFFSGFMYNEGTDPFAQTINNFLNCIDPSYNNKIERYK</sequence>
<keyword evidence="1" id="KW-0812">Transmembrane</keyword>
<dbReference type="EMBL" id="MN738936">
    <property type="protein sequence ID" value="QHT32364.1"/>
    <property type="molecule type" value="Genomic_DNA"/>
</dbReference>
<dbReference type="AlphaFoldDB" id="A0A6C0ET55"/>
<name>A0A6C0ET55_9ZZZZ</name>
<keyword evidence="1" id="KW-0472">Membrane</keyword>
<protein>
    <submittedName>
        <fullName evidence="2">Uncharacterized protein</fullName>
    </submittedName>
</protein>
<proteinExistence type="predicted"/>
<keyword evidence="1" id="KW-1133">Transmembrane helix</keyword>
<evidence type="ECO:0000256" key="1">
    <source>
        <dbReference type="SAM" id="Phobius"/>
    </source>
</evidence>
<feature type="transmembrane region" description="Helical" evidence="1">
    <location>
        <begin position="27"/>
        <end position="45"/>
    </location>
</feature>
<evidence type="ECO:0000313" key="2">
    <source>
        <dbReference type="EMBL" id="QHT32364.1"/>
    </source>
</evidence>
<organism evidence="2">
    <name type="scientific">viral metagenome</name>
    <dbReference type="NCBI Taxonomy" id="1070528"/>
    <lineage>
        <taxon>unclassified sequences</taxon>
        <taxon>metagenomes</taxon>
        <taxon>organismal metagenomes</taxon>
    </lineage>
</organism>